<protein>
    <submittedName>
        <fullName evidence="1">Uncharacterized protein</fullName>
    </submittedName>
</protein>
<dbReference type="EMBL" id="LR216287">
    <property type="protein sequence ID" value="VFJ12750.1"/>
    <property type="molecule type" value="Genomic_DNA"/>
</dbReference>
<dbReference type="RefSeq" id="WP_232037912.1">
    <property type="nucleotide sequence ID" value="NZ_LR216287.1"/>
</dbReference>
<keyword evidence="2" id="KW-1185">Reference proteome</keyword>
<accession>A0A484I7M4</accession>
<proteinExistence type="predicted"/>
<dbReference type="Proteomes" id="UP000294299">
    <property type="component" value="Chromosome NFRAN"/>
</dbReference>
<dbReference type="KEGG" id="nfn:NFRAN_0429"/>
<name>A0A484I7M4_9ARCH</name>
<evidence type="ECO:0000313" key="2">
    <source>
        <dbReference type="Proteomes" id="UP000294299"/>
    </source>
</evidence>
<gene>
    <name evidence="1" type="ORF">NFRAN_0429</name>
</gene>
<evidence type="ECO:0000313" key="1">
    <source>
        <dbReference type="EMBL" id="VFJ12750.1"/>
    </source>
</evidence>
<reference evidence="1 2" key="1">
    <citation type="submission" date="2019-02" db="EMBL/GenBank/DDBJ databases">
        <authorList>
            <person name="Lehtovirta-Morley E L."/>
        </authorList>
    </citation>
    <scope>NUCLEOTIDE SEQUENCE [LARGE SCALE GENOMIC DNA]</scope>
    <source>
        <strain evidence="1">NFRAN1</strain>
    </source>
</reference>
<sequence length="68" mass="7842">MVREKGNKKMDKSKLESFIPKSVVPPEIDTHFQLYGKHMWEVNYSERCPVCDKRIDEFGLCACSGFTG</sequence>
<organism evidence="1 2">
    <name type="scientific">Candidatus Nitrosocosmicus franklandianus</name>
    <dbReference type="NCBI Taxonomy" id="1798806"/>
    <lineage>
        <taxon>Archaea</taxon>
        <taxon>Nitrososphaerota</taxon>
        <taxon>Nitrososphaeria</taxon>
        <taxon>Nitrososphaerales</taxon>
        <taxon>Nitrososphaeraceae</taxon>
        <taxon>Candidatus Nitrosocosmicus</taxon>
    </lineage>
</organism>
<dbReference type="AlphaFoldDB" id="A0A484I7M4"/>
<dbReference type="GeneID" id="39419967"/>